<dbReference type="InterPro" id="IPR050297">
    <property type="entry name" value="LipidA_mod_glycosyltrf_83"/>
</dbReference>
<dbReference type="InterPro" id="IPR038731">
    <property type="entry name" value="RgtA/B/C-like"/>
</dbReference>
<dbReference type="EMBL" id="JAGRPV010000001">
    <property type="protein sequence ID" value="MDI4649040.1"/>
    <property type="molecule type" value="Genomic_DNA"/>
</dbReference>
<dbReference type="InterPro" id="IPR056785">
    <property type="entry name" value="YkcA/B-like_C"/>
</dbReference>
<evidence type="ECO:0000256" key="1">
    <source>
        <dbReference type="ARBA" id="ARBA00004651"/>
    </source>
</evidence>
<feature type="region of interest" description="Disordered" evidence="8">
    <location>
        <begin position="263"/>
        <end position="383"/>
    </location>
</feature>
<organism evidence="12 13">
    <name type="scientific">Cohnella hashimotonis</name>
    <dbReference type="NCBI Taxonomy" id="2826895"/>
    <lineage>
        <taxon>Bacteria</taxon>
        <taxon>Bacillati</taxon>
        <taxon>Bacillota</taxon>
        <taxon>Bacilli</taxon>
        <taxon>Bacillales</taxon>
        <taxon>Paenibacillaceae</taxon>
        <taxon>Cohnella</taxon>
    </lineage>
</organism>
<feature type="compositionally biased region" description="Low complexity" evidence="8">
    <location>
        <begin position="324"/>
        <end position="337"/>
    </location>
</feature>
<keyword evidence="4" id="KW-0808">Transferase</keyword>
<feature type="compositionally biased region" description="Gly residues" evidence="8">
    <location>
        <begin position="338"/>
        <end position="383"/>
    </location>
</feature>
<evidence type="ECO:0000256" key="3">
    <source>
        <dbReference type="ARBA" id="ARBA00022676"/>
    </source>
</evidence>
<feature type="compositionally biased region" description="Gly residues" evidence="8">
    <location>
        <begin position="264"/>
        <end position="282"/>
    </location>
</feature>
<accession>A0ABT6TQK4</accession>
<keyword evidence="2" id="KW-1003">Cell membrane</keyword>
<feature type="transmembrane region" description="Helical" evidence="9">
    <location>
        <begin position="139"/>
        <end position="155"/>
    </location>
</feature>
<feature type="transmembrane region" description="Helical" evidence="9">
    <location>
        <begin position="399"/>
        <end position="417"/>
    </location>
</feature>
<evidence type="ECO:0000313" key="12">
    <source>
        <dbReference type="EMBL" id="MDI4649040.1"/>
    </source>
</evidence>
<protein>
    <submittedName>
        <fullName evidence="12">Glycosyltransferase family 39 protein</fullName>
    </submittedName>
</protein>
<comment type="subcellular location">
    <subcellularLocation>
        <location evidence="1">Cell membrane</location>
        <topology evidence="1">Multi-pass membrane protein</topology>
    </subcellularLocation>
</comment>
<evidence type="ECO:0000256" key="7">
    <source>
        <dbReference type="ARBA" id="ARBA00023136"/>
    </source>
</evidence>
<feature type="transmembrane region" description="Helical" evidence="9">
    <location>
        <begin position="542"/>
        <end position="560"/>
    </location>
</feature>
<reference evidence="12" key="1">
    <citation type="submission" date="2023-04" db="EMBL/GenBank/DDBJ databases">
        <title>Comparative genomic analysis of Cohnella hashimotonis sp. nov., isolated from the International Space Station.</title>
        <authorList>
            <person name="Venkateswaran K."/>
            <person name="Simpson A."/>
        </authorList>
    </citation>
    <scope>NUCLEOTIDE SEQUENCE</scope>
    <source>
        <strain evidence="12">F6_2S_P_1</strain>
    </source>
</reference>
<evidence type="ECO:0000256" key="9">
    <source>
        <dbReference type="SAM" id="Phobius"/>
    </source>
</evidence>
<evidence type="ECO:0000256" key="8">
    <source>
        <dbReference type="SAM" id="MobiDB-lite"/>
    </source>
</evidence>
<feature type="transmembrane region" description="Helical" evidence="9">
    <location>
        <begin position="207"/>
        <end position="227"/>
    </location>
</feature>
<keyword evidence="13" id="KW-1185">Reference proteome</keyword>
<keyword evidence="5 9" id="KW-0812">Transmembrane</keyword>
<evidence type="ECO:0000259" key="11">
    <source>
        <dbReference type="Pfam" id="PF24878"/>
    </source>
</evidence>
<dbReference type="Pfam" id="PF13231">
    <property type="entry name" value="PMT_2"/>
    <property type="match status" value="1"/>
</dbReference>
<evidence type="ECO:0000256" key="5">
    <source>
        <dbReference type="ARBA" id="ARBA00022692"/>
    </source>
</evidence>
<feature type="transmembrane region" description="Helical" evidence="9">
    <location>
        <begin position="115"/>
        <end position="133"/>
    </location>
</feature>
<evidence type="ECO:0000256" key="4">
    <source>
        <dbReference type="ARBA" id="ARBA00022679"/>
    </source>
</evidence>
<evidence type="ECO:0000313" key="13">
    <source>
        <dbReference type="Proteomes" id="UP001161691"/>
    </source>
</evidence>
<dbReference type="Proteomes" id="UP001161691">
    <property type="component" value="Unassembled WGS sequence"/>
</dbReference>
<feature type="region of interest" description="Disordered" evidence="8">
    <location>
        <begin position="700"/>
        <end position="720"/>
    </location>
</feature>
<feature type="transmembrane region" description="Helical" evidence="9">
    <location>
        <begin position="429"/>
        <end position="446"/>
    </location>
</feature>
<evidence type="ECO:0000259" key="10">
    <source>
        <dbReference type="Pfam" id="PF13231"/>
    </source>
</evidence>
<proteinExistence type="predicted"/>
<keyword evidence="3" id="KW-0328">Glycosyltransferase</keyword>
<dbReference type="Pfam" id="PF24878">
    <property type="entry name" value="YkcB_C"/>
    <property type="match status" value="1"/>
</dbReference>
<sequence>MRAPVRLKIDIPLLFIVLLSAFLNGFNIWTDKYANTYYTTAVAAMMENLHNFFYASLDSAGSVTVDKPPVVFWIQTISAKFFGLHGWSVILPQALAGIGSVLLVYKLVKPTFGRAAALIGALVMACTPIAVAVSRTNNIDSMLVFTLLLAAALLFRGVRKGSVWRVLGAFAVVGVGFNMKMLQAYMVLPAFYLFYWVASSRSWKKKTGILAGATALMLVVSVSWAVVVDAVPADKRPFIGSSGTNSVLNLAFGYNGVSRLTGDRGQGGGGAPNFRSGGGFPAGGQNQRFGQGQGTDTSQPPNLAPDQGQGASQNPMSGQGQGDGQDQAPGQNQAPGQQDGGGFRGAPQGGGFGGFRQDGGGFGGPGGSGGPNGGRSGGMFGTGQSGPLRLFQSSLSDQASWLIPFALIGSVGLLGSIRRRRWTDKHKETIFWLSWLLPAAAFFSVAGFFHQYYLIMLAPPIAALTGAGFVEMWRAYRERNSWTSWLLPAAILATTVFAWYIVHPYDATIGGGWAAGIGLAGVIVTALLIVWRTRENLRPARLWAIAGLLTLLVGPVYWALTPITYGVSSMTPIVGPSSSREANGPQGGEFAGRGQGGGESGGTLDEGLYNYLKAHNTGQKYLLAVSDYGTAAPYMIDKGESVVILNGFNGSDRVYTADKLQALVAKGEVTYFLVGGGGMGGGRGSSTEVTQWIQQHGKEIPASEWQSSNGGAAQSEAGDGRGNGGFQGFGGFGRSATLYAVSL</sequence>
<evidence type="ECO:0000256" key="2">
    <source>
        <dbReference type="ARBA" id="ARBA00022475"/>
    </source>
</evidence>
<feature type="transmembrane region" description="Helical" evidence="9">
    <location>
        <begin position="184"/>
        <end position="200"/>
    </location>
</feature>
<feature type="transmembrane region" description="Helical" evidence="9">
    <location>
        <begin position="452"/>
        <end position="470"/>
    </location>
</feature>
<keyword evidence="7 9" id="KW-0472">Membrane</keyword>
<dbReference type="PANTHER" id="PTHR33908:SF3">
    <property type="entry name" value="UNDECAPRENYL PHOSPHATE-ALPHA-4-AMINO-4-DEOXY-L-ARABINOSE ARABINOSYL TRANSFERASE"/>
    <property type="match status" value="1"/>
</dbReference>
<feature type="compositionally biased region" description="Gly residues" evidence="8">
    <location>
        <begin position="585"/>
        <end position="598"/>
    </location>
</feature>
<feature type="transmembrane region" description="Helical" evidence="9">
    <location>
        <begin position="508"/>
        <end position="530"/>
    </location>
</feature>
<feature type="transmembrane region" description="Helical" evidence="9">
    <location>
        <begin position="12"/>
        <end position="29"/>
    </location>
</feature>
<dbReference type="RefSeq" id="WP_282911707.1">
    <property type="nucleotide sequence ID" value="NZ_JAGRPV010000001.1"/>
</dbReference>
<name>A0ABT6TQK4_9BACL</name>
<feature type="domain" description="Putative mannosyltransferase YkcA/B-like C-terminal" evidence="11">
    <location>
        <begin position="608"/>
        <end position="696"/>
    </location>
</feature>
<gene>
    <name evidence="12" type="ORF">KB449_29145</name>
</gene>
<keyword evidence="6 9" id="KW-1133">Transmembrane helix</keyword>
<feature type="region of interest" description="Disordered" evidence="8">
    <location>
        <begin position="576"/>
        <end position="598"/>
    </location>
</feature>
<evidence type="ECO:0000256" key="6">
    <source>
        <dbReference type="ARBA" id="ARBA00022989"/>
    </source>
</evidence>
<feature type="domain" description="Glycosyltransferase RgtA/B/C/D-like" evidence="10">
    <location>
        <begin position="66"/>
        <end position="224"/>
    </location>
</feature>
<feature type="transmembrane region" description="Helical" evidence="9">
    <location>
        <begin position="90"/>
        <end position="108"/>
    </location>
</feature>
<dbReference type="PANTHER" id="PTHR33908">
    <property type="entry name" value="MANNOSYLTRANSFERASE YKCB-RELATED"/>
    <property type="match status" value="1"/>
</dbReference>
<feature type="transmembrane region" description="Helical" evidence="9">
    <location>
        <begin position="482"/>
        <end position="502"/>
    </location>
</feature>
<comment type="caution">
    <text evidence="12">The sequence shown here is derived from an EMBL/GenBank/DDBJ whole genome shotgun (WGS) entry which is preliminary data.</text>
</comment>